<evidence type="ECO:0000313" key="3">
    <source>
        <dbReference type="Proteomes" id="UP000664169"/>
    </source>
</evidence>
<dbReference type="EMBL" id="CAJPDQ010000021">
    <property type="protein sequence ID" value="CAF9924322.1"/>
    <property type="molecule type" value="Genomic_DNA"/>
</dbReference>
<evidence type="ECO:0000256" key="1">
    <source>
        <dbReference type="SAM" id="MobiDB-lite"/>
    </source>
</evidence>
<proteinExistence type="predicted"/>
<feature type="region of interest" description="Disordered" evidence="1">
    <location>
        <begin position="1"/>
        <end position="21"/>
    </location>
</feature>
<dbReference type="Proteomes" id="UP000664169">
    <property type="component" value="Unassembled WGS sequence"/>
</dbReference>
<accession>A0A8H3IDS2</accession>
<evidence type="ECO:0000313" key="2">
    <source>
        <dbReference type="EMBL" id="CAF9924322.1"/>
    </source>
</evidence>
<name>A0A8H3IDS2_9LECA</name>
<gene>
    <name evidence="2" type="ORF">GOMPHAMPRED_003593</name>
</gene>
<comment type="caution">
    <text evidence="2">The sequence shown here is derived from an EMBL/GenBank/DDBJ whole genome shotgun (WGS) entry which is preliminary data.</text>
</comment>
<reference evidence="2" key="1">
    <citation type="submission" date="2021-03" db="EMBL/GenBank/DDBJ databases">
        <authorList>
            <person name="Tagirdzhanova G."/>
        </authorList>
    </citation>
    <scope>NUCLEOTIDE SEQUENCE</scope>
</reference>
<protein>
    <submittedName>
        <fullName evidence="2">Uncharacterized protein</fullName>
    </submittedName>
</protein>
<sequence length="335" mass="37469">MAAVLPPQSNNDRSCDSTNNDAIHARRIRALEMAQRPKMPTPACLVDSKKKCILQTSDFDEVDEYIKLVRSSTLESDGQKVIDIMTPGMKDGYGNPFLTFIDEPISRYADVVPEIYQEISELAHYMASGMVQFFEDLKTLNGPDFSGMSQDAQLSCKCCVDLFLNGSQSRFVQAQGSITTLQKGLVAFEQELRPAQDRLIDAQNVISQKSEDLKNLAASGGTDSFIYFVIENYLKTFLDPTTQSLTDLNVEWTIALLHVEMLEGAFGVVLDDLGNVIAAVKDDAKDTLDVILDIDRDQLINQWDDLKKEVDRIRGTDTPDRVFGYANSGRVSWRR</sequence>
<organism evidence="2 3">
    <name type="scientific">Gomphillus americanus</name>
    <dbReference type="NCBI Taxonomy" id="1940652"/>
    <lineage>
        <taxon>Eukaryota</taxon>
        <taxon>Fungi</taxon>
        <taxon>Dikarya</taxon>
        <taxon>Ascomycota</taxon>
        <taxon>Pezizomycotina</taxon>
        <taxon>Lecanoromycetes</taxon>
        <taxon>OSLEUM clade</taxon>
        <taxon>Ostropomycetidae</taxon>
        <taxon>Ostropales</taxon>
        <taxon>Graphidaceae</taxon>
        <taxon>Gomphilloideae</taxon>
        <taxon>Gomphillus</taxon>
    </lineage>
</organism>
<dbReference type="AlphaFoldDB" id="A0A8H3IDS2"/>
<feature type="compositionally biased region" description="Polar residues" evidence="1">
    <location>
        <begin position="7"/>
        <end position="21"/>
    </location>
</feature>
<dbReference type="OrthoDB" id="4427207at2759"/>
<keyword evidence="3" id="KW-1185">Reference proteome</keyword>